<feature type="non-terminal residue" evidence="2">
    <location>
        <position position="1"/>
    </location>
</feature>
<feature type="domain" description="Proteasome activator Blm10 middle HEAT repeats region" evidence="1">
    <location>
        <begin position="23"/>
        <end position="128"/>
    </location>
</feature>
<dbReference type="Pfam" id="PF16507">
    <property type="entry name" value="HEAT_PSME4_mid"/>
    <property type="match status" value="1"/>
</dbReference>
<dbReference type="GO" id="GO:0005634">
    <property type="term" value="C:nucleus"/>
    <property type="evidence" value="ECO:0007669"/>
    <property type="project" value="TreeGrafter"/>
</dbReference>
<organism evidence="2 3">
    <name type="scientific">Rotaria sordida</name>
    <dbReference type="NCBI Taxonomy" id="392033"/>
    <lineage>
        <taxon>Eukaryota</taxon>
        <taxon>Metazoa</taxon>
        <taxon>Spiralia</taxon>
        <taxon>Gnathifera</taxon>
        <taxon>Rotifera</taxon>
        <taxon>Eurotatoria</taxon>
        <taxon>Bdelloidea</taxon>
        <taxon>Philodinida</taxon>
        <taxon>Philodinidae</taxon>
        <taxon>Rotaria</taxon>
    </lineage>
</organism>
<evidence type="ECO:0000313" key="3">
    <source>
        <dbReference type="Proteomes" id="UP000663836"/>
    </source>
</evidence>
<dbReference type="InterPro" id="IPR032430">
    <property type="entry name" value="Blm10_mid"/>
</dbReference>
<dbReference type="GO" id="GO:0016504">
    <property type="term" value="F:peptidase activator activity"/>
    <property type="evidence" value="ECO:0007669"/>
    <property type="project" value="InterPro"/>
</dbReference>
<dbReference type="Proteomes" id="UP000663836">
    <property type="component" value="Unassembled WGS sequence"/>
</dbReference>
<reference evidence="2" key="1">
    <citation type="submission" date="2021-02" db="EMBL/GenBank/DDBJ databases">
        <authorList>
            <person name="Nowell W R."/>
        </authorList>
    </citation>
    <scope>NUCLEOTIDE SEQUENCE</scope>
</reference>
<comment type="caution">
    <text evidence="2">The sequence shown here is derived from an EMBL/GenBank/DDBJ whole genome shotgun (WGS) entry which is preliminary data.</text>
</comment>
<evidence type="ECO:0000313" key="2">
    <source>
        <dbReference type="EMBL" id="CAF4226087.1"/>
    </source>
</evidence>
<dbReference type="GO" id="GO:0070628">
    <property type="term" value="F:proteasome binding"/>
    <property type="evidence" value="ECO:0007669"/>
    <property type="project" value="InterPro"/>
</dbReference>
<dbReference type="GO" id="GO:0010499">
    <property type="term" value="P:proteasomal ubiquitin-independent protein catabolic process"/>
    <property type="evidence" value="ECO:0007669"/>
    <property type="project" value="TreeGrafter"/>
</dbReference>
<dbReference type="PANTHER" id="PTHR32170">
    <property type="entry name" value="PROTEASOME ACTIVATOR COMPLEX SUBUNIT 4"/>
    <property type="match status" value="1"/>
</dbReference>
<feature type="non-terminal residue" evidence="2">
    <location>
        <position position="132"/>
    </location>
</feature>
<evidence type="ECO:0000259" key="1">
    <source>
        <dbReference type="Pfam" id="PF16507"/>
    </source>
</evidence>
<accession>A0A820D4V8</accession>
<dbReference type="EMBL" id="CAJOBD010017959">
    <property type="protein sequence ID" value="CAF4226087.1"/>
    <property type="molecule type" value="Genomic_DNA"/>
</dbReference>
<dbReference type="InterPro" id="IPR035309">
    <property type="entry name" value="PSME4"/>
</dbReference>
<dbReference type="AlphaFoldDB" id="A0A820D4V8"/>
<dbReference type="PANTHER" id="PTHR32170:SF3">
    <property type="entry name" value="PROTEASOME ACTIVATOR COMPLEX SUBUNIT 4"/>
    <property type="match status" value="1"/>
</dbReference>
<dbReference type="GO" id="GO:0005829">
    <property type="term" value="C:cytosol"/>
    <property type="evidence" value="ECO:0007669"/>
    <property type="project" value="TreeGrafter"/>
</dbReference>
<proteinExistence type="predicted"/>
<name>A0A820D4V8_9BILA</name>
<sequence length="132" mass="15243">SVSAAATWIVAMMGNQNSCIQYLRDLLNAIKNFYHPSNTGDFQTELISFLSMLTQAFVDRVYFERTSNPVWYFNPPKSHRLSDEDIDEFVNCLKEYAFISIFNKNHLDLAAETCHYLSQLRPQLIVRTLVGL</sequence>
<gene>
    <name evidence="2" type="ORF">JBS370_LOCUS37661</name>
</gene>
<protein>
    <recommendedName>
        <fullName evidence="1">Proteasome activator Blm10 middle HEAT repeats region domain-containing protein</fullName>
    </recommendedName>
</protein>